<dbReference type="InterPro" id="IPR001251">
    <property type="entry name" value="CRAL-TRIO_dom"/>
</dbReference>
<dbReference type="STRING" id="1245745.A0A0A2W0P4"/>
<accession>A0A0A2W0P4</accession>
<evidence type="ECO:0000256" key="1">
    <source>
        <dbReference type="SAM" id="MobiDB-lite"/>
    </source>
</evidence>
<dbReference type="EMBL" id="ANFO01000801">
    <property type="protein sequence ID" value="KGQ06554.1"/>
    <property type="molecule type" value="Genomic_DNA"/>
</dbReference>
<dbReference type="SMART" id="SM01100">
    <property type="entry name" value="CRAL_TRIO_N"/>
    <property type="match status" value="1"/>
</dbReference>
<proteinExistence type="predicted"/>
<evidence type="ECO:0000313" key="3">
    <source>
        <dbReference type="EMBL" id="KGQ06554.1"/>
    </source>
</evidence>
<dbReference type="SUPFAM" id="SSF52087">
    <property type="entry name" value="CRAL/TRIO domain"/>
    <property type="match status" value="1"/>
</dbReference>
<feature type="compositionally biased region" description="Polar residues" evidence="1">
    <location>
        <begin position="1"/>
        <end position="11"/>
    </location>
</feature>
<dbReference type="AlphaFoldDB" id="A0A0A2W0P4"/>
<comment type="caution">
    <text evidence="3">The sequence shown here is derived from an EMBL/GenBank/DDBJ whole genome shotgun (WGS) entry which is preliminary data.</text>
</comment>
<name>A0A0A2W0P4_BEABA</name>
<feature type="region of interest" description="Disordered" evidence="1">
    <location>
        <begin position="1"/>
        <end position="35"/>
    </location>
</feature>
<dbReference type="InterPro" id="IPR052578">
    <property type="entry name" value="PI_Transfer_CRAL-TRIO"/>
</dbReference>
<feature type="domain" description="CRAL-TRIO" evidence="2">
    <location>
        <begin position="142"/>
        <end position="219"/>
    </location>
</feature>
<evidence type="ECO:0000313" key="4">
    <source>
        <dbReference type="Proteomes" id="UP000030106"/>
    </source>
</evidence>
<dbReference type="GO" id="GO:0008526">
    <property type="term" value="F:phosphatidylinositol transfer activity"/>
    <property type="evidence" value="ECO:0007669"/>
    <property type="project" value="TreeGrafter"/>
</dbReference>
<dbReference type="CDD" id="cd00170">
    <property type="entry name" value="SEC14"/>
    <property type="match status" value="1"/>
</dbReference>
<dbReference type="Pfam" id="PF00650">
    <property type="entry name" value="CRAL_TRIO"/>
    <property type="match status" value="1"/>
</dbReference>
<dbReference type="InterPro" id="IPR036865">
    <property type="entry name" value="CRAL-TRIO_dom_sf"/>
</dbReference>
<dbReference type="HOGENOM" id="CLU_014001_1_2_1"/>
<dbReference type="PANTHER" id="PTHR45824">
    <property type="entry name" value="GH16843P"/>
    <property type="match status" value="1"/>
</dbReference>
<gene>
    <name evidence="3" type="ORF">BBAD15_g8140</name>
</gene>
<dbReference type="PROSITE" id="PS50191">
    <property type="entry name" value="CRAL_TRIO"/>
    <property type="match status" value="1"/>
</dbReference>
<dbReference type="PANTHER" id="PTHR45824:SF29">
    <property type="entry name" value="GH16843P"/>
    <property type="match status" value="1"/>
</dbReference>
<protein>
    <submittedName>
        <fullName evidence="3">CRAL-TRIO domain-containing protein C23B6.04c</fullName>
    </submittedName>
</protein>
<dbReference type="Proteomes" id="UP000030106">
    <property type="component" value="Unassembled WGS sequence"/>
</dbReference>
<dbReference type="InterPro" id="IPR036273">
    <property type="entry name" value="CRAL/TRIO_N_dom_sf"/>
</dbReference>
<organism evidence="3 4">
    <name type="scientific">Beauveria bassiana D1-5</name>
    <dbReference type="NCBI Taxonomy" id="1245745"/>
    <lineage>
        <taxon>Eukaryota</taxon>
        <taxon>Fungi</taxon>
        <taxon>Dikarya</taxon>
        <taxon>Ascomycota</taxon>
        <taxon>Pezizomycotina</taxon>
        <taxon>Sordariomycetes</taxon>
        <taxon>Hypocreomycetidae</taxon>
        <taxon>Hypocreales</taxon>
        <taxon>Cordycipitaceae</taxon>
        <taxon>Beauveria</taxon>
    </lineage>
</organism>
<reference evidence="3 4" key="1">
    <citation type="submission" date="2012-10" db="EMBL/GenBank/DDBJ databases">
        <title>Genome sequencing and analysis of entomopathogenic fungi Beauveria bassiana D1-5.</title>
        <authorList>
            <person name="Li Q."/>
            <person name="Wang L."/>
            <person name="Zhang Z."/>
            <person name="Wang Q."/>
            <person name="Ren J."/>
            <person name="Wang M."/>
            <person name="Xu W."/>
            <person name="Wang J."/>
            <person name="Lu Y."/>
            <person name="Du Q."/>
            <person name="Sun Z."/>
        </authorList>
    </citation>
    <scope>NUCLEOTIDE SEQUENCE [LARGE SCALE GENOMIC DNA]</scope>
    <source>
        <strain evidence="3 4">D1-5</strain>
    </source>
</reference>
<dbReference type="OrthoDB" id="75724at2759"/>
<dbReference type="InterPro" id="IPR011074">
    <property type="entry name" value="CRAL/TRIO_N_dom"/>
</dbReference>
<evidence type="ECO:0000259" key="2">
    <source>
        <dbReference type="PROSITE" id="PS50191"/>
    </source>
</evidence>
<sequence length="306" mass="34780">MESQFSDSSTLEPRRTALLAPTPDSKPYPRPKLSPDQEVKYKTLLSEVMSWTIITCDNDFSKSGPITSRERIWLTRECLLRYLRATKWSIDEAVKRLQATLVWRREYGLDDLTPECLSPEQETGKQIILGPSKERQNTTIPVSMAREILSLLQNHYPERLGMVLMINVHWIIRAFLKIISVFMDPTTRDKFKYDNDTAHHVPIEQLWSDDWPGQLNFEYEHKVYWPALNKECKQRREASAARWLAAGGVVGESEDYLVGGADVSVTGYYFDNGNSKLFGAEKSAGLVMLGERSGLVGAEAKTAETA</sequence>
<dbReference type="SMART" id="SM00516">
    <property type="entry name" value="SEC14"/>
    <property type="match status" value="1"/>
</dbReference>
<dbReference type="SUPFAM" id="SSF46938">
    <property type="entry name" value="CRAL/TRIO N-terminal domain"/>
    <property type="match status" value="1"/>
</dbReference>
<dbReference type="Pfam" id="PF03765">
    <property type="entry name" value="CRAL_TRIO_N"/>
    <property type="match status" value="1"/>
</dbReference>
<dbReference type="Gene3D" id="3.40.525.10">
    <property type="entry name" value="CRAL-TRIO lipid binding domain"/>
    <property type="match status" value="2"/>
</dbReference>